<organism evidence="3 4">
    <name type="scientific">Streptacidiphilus fuscans</name>
    <dbReference type="NCBI Taxonomy" id="2789292"/>
    <lineage>
        <taxon>Bacteria</taxon>
        <taxon>Bacillati</taxon>
        <taxon>Actinomycetota</taxon>
        <taxon>Actinomycetes</taxon>
        <taxon>Kitasatosporales</taxon>
        <taxon>Streptomycetaceae</taxon>
        <taxon>Streptacidiphilus</taxon>
    </lineage>
</organism>
<dbReference type="RefSeq" id="WP_196198694.1">
    <property type="nucleotide sequence ID" value="NZ_JADPRT010000027.1"/>
</dbReference>
<keyword evidence="4" id="KW-1185">Reference proteome</keyword>
<protein>
    <recommendedName>
        <fullName evidence="1">ESAT-6-like protein</fullName>
    </recommendedName>
</protein>
<evidence type="ECO:0000256" key="1">
    <source>
        <dbReference type="RuleBase" id="RU362001"/>
    </source>
</evidence>
<comment type="caution">
    <text evidence="3">The sequence shown here is derived from an EMBL/GenBank/DDBJ whole genome shotgun (WGS) entry which is preliminary data.</text>
</comment>
<name>A0A931FIX8_9ACTN</name>
<dbReference type="InterPro" id="IPR010310">
    <property type="entry name" value="T7SS_ESAT-6-like"/>
</dbReference>
<dbReference type="SUPFAM" id="SSF140453">
    <property type="entry name" value="EsxAB dimer-like"/>
    <property type="match status" value="1"/>
</dbReference>
<dbReference type="InterPro" id="IPR036689">
    <property type="entry name" value="ESAT-6-like_sf"/>
</dbReference>
<dbReference type="Pfam" id="PF06013">
    <property type="entry name" value="WXG100"/>
    <property type="match status" value="1"/>
</dbReference>
<sequence length="103" mass="11368">MAGQFRTTADEMRAFSSRISEVNSQIQQELSRLNNVVSSITSGWQGEAASAYSALQQKWNEDATKLNRVLSEIKDAIDNTSKQYTATEQEQHSGLNKITSALG</sequence>
<feature type="region of interest" description="Disordered" evidence="2">
    <location>
        <begin position="84"/>
        <end position="103"/>
    </location>
</feature>
<gene>
    <name evidence="3" type="ORF">I2501_38140</name>
</gene>
<evidence type="ECO:0000313" key="4">
    <source>
        <dbReference type="Proteomes" id="UP000657385"/>
    </source>
</evidence>
<dbReference type="NCBIfam" id="TIGR03930">
    <property type="entry name" value="WXG100_ESAT6"/>
    <property type="match status" value="1"/>
</dbReference>
<dbReference type="Gene3D" id="1.10.287.1060">
    <property type="entry name" value="ESAT-6-like"/>
    <property type="match status" value="1"/>
</dbReference>
<accession>A0A931FIX8</accession>
<dbReference type="Proteomes" id="UP000657385">
    <property type="component" value="Unassembled WGS sequence"/>
</dbReference>
<dbReference type="AlphaFoldDB" id="A0A931FIX8"/>
<dbReference type="EMBL" id="JADPRT010000027">
    <property type="protein sequence ID" value="MBF9073850.1"/>
    <property type="molecule type" value="Genomic_DNA"/>
</dbReference>
<evidence type="ECO:0000256" key="2">
    <source>
        <dbReference type="SAM" id="MobiDB-lite"/>
    </source>
</evidence>
<reference evidence="3" key="1">
    <citation type="submission" date="2020-11" db="EMBL/GenBank/DDBJ databases">
        <title>Isolation and identification of active actinomycetes.</title>
        <authorList>
            <person name="Yu B."/>
        </authorList>
    </citation>
    <scope>NUCLEOTIDE SEQUENCE</scope>
    <source>
        <strain evidence="3">NEAU-YB345</strain>
    </source>
</reference>
<evidence type="ECO:0000313" key="3">
    <source>
        <dbReference type="EMBL" id="MBF9073850.1"/>
    </source>
</evidence>
<proteinExistence type="inferred from homology"/>
<comment type="similarity">
    <text evidence="1">Belongs to the WXG100 family.</text>
</comment>